<comment type="caution">
    <text evidence="1">The sequence shown here is derived from an EMBL/GenBank/DDBJ whole genome shotgun (WGS) entry which is preliminary data.</text>
</comment>
<evidence type="ECO:0000313" key="1">
    <source>
        <dbReference type="EMBL" id="KAK2573412.1"/>
    </source>
</evidence>
<gene>
    <name evidence="1" type="ORF">P5673_001062</name>
</gene>
<name>A0AAD9R593_ACRCE</name>
<keyword evidence="2" id="KW-1185">Reference proteome</keyword>
<evidence type="ECO:0000313" key="2">
    <source>
        <dbReference type="Proteomes" id="UP001249851"/>
    </source>
</evidence>
<organism evidence="1 2">
    <name type="scientific">Acropora cervicornis</name>
    <name type="common">Staghorn coral</name>
    <dbReference type="NCBI Taxonomy" id="6130"/>
    <lineage>
        <taxon>Eukaryota</taxon>
        <taxon>Metazoa</taxon>
        <taxon>Cnidaria</taxon>
        <taxon>Anthozoa</taxon>
        <taxon>Hexacorallia</taxon>
        <taxon>Scleractinia</taxon>
        <taxon>Astrocoeniina</taxon>
        <taxon>Acroporidae</taxon>
        <taxon>Acropora</taxon>
    </lineage>
</organism>
<sequence>MARYGPLQDKENPKHIFIAVSKYFSSRWKHSFQQPSLPLAEVAIEVERKDRQFFPILPESPSFLSADGFNRDGRPRYPISPGIGFTVLEECKDEFLERIRRQGVLLRKPVHLTTLRRRGENSQW</sequence>
<reference evidence="1" key="1">
    <citation type="journal article" date="2023" name="G3 (Bethesda)">
        <title>Whole genome assembly and annotation of the endangered Caribbean coral Acropora cervicornis.</title>
        <authorList>
            <person name="Selwyn J.D."/>
            <person name="Vollmer S.V."/>
        </authorList>
    </citation>
    <scope>NUCLEOTIDE SEQUENCE</scope>
    <source>
        <strain evidence="1">K2</strain>
    </source>
</reference>
<dbReference type="EMBL" id="JARQWQ010000002">
    <property type="protein sequence ID" value="KAK2573412.1"/>
    <property type="molecule type" value="Genomic_DNA"/>
</dbReference>
<protein>
    <submittedName>
        <fullName evidence="1">Uncharacterized protein</fullName>
    </submittedName>
</protein>
<proteinExistence type="predicted"/>
<dbReference type="Proteomes" id="UP001249851">
    <property type="component" value="Unassembled WGS sequence"/>
</dbReference>
<reference evidence="1" key="2">
    <citation type="journal article" date="2023" name="Science">
        <title>Genomic signatures of disease resistance in endangered staghorn corals.</title>
        <authorList>
            <person name="Vollmer S.V."/>
            <person name="Selwyn J.D."/>
            <person name="Despard B.A."/>
            <person name="Roesel C.L."/>
        </authorList>
    </citation>
    <scope>NUCLEOTIDE SEQUENCE</scope>
    <source>
        <strain evidence="1">K2</strain>
    </source>
</reference>
<accession>A0AAD9R593</accession>
<dbReference type="AlphaFoldDB" id="A0AAD9R593"/>